<gene>
    <name evidence="9" type="ORF">GCM10011499_36600</name>
</gene>
<dbReference type="InterPro" id="IPR022488">
    <property type="entry name" value="PPK2-related"/>
</dbReference>
<evidence type="ECO:0000313" key="9">
    <source>
        <dbReference type="EMBL" id="GGA62914.1"/>
    </source>
</evidence>
<keyword evidence="7" id="KW-0175">Coiled coil</keyword>
<dbReference type="InterPro" id="IPR016898">
    <property type="entry name" value="Polyphosphate_phosphotransfera"/>
</dbReference>
<reference evidence="9 10" key="1">
    <citation type="journal article" date="2014" name="Int. J. Syst. Evol. Microbiol.">
        <title>Complete genome sequence of Corynebacterium casei LMG S-19264T (=DSM 44701T), isolated from a smear-ripened cheese.</title>
        <authorList>
            <consortium name="US DOE Joint Genome Institute (JGI-PGF)"/>
            <person name="Walter F."/>
            <person name="Albersmeier A."/>
            <person name="Kalinowski J."/>
            <person name="Ruckert C."/>
        </authorList>
    </citation>
    <scope>NUCLEOTIDE SEQUENCE [LARGE SCALE GENOMIC DNA]</scope>
    <source>
        <strain evidence="9 10">CGMCC 1.15896</strain>
    </source>
</reference>
<evidence type="ECO:0000256" key="3">
    <source>
        <dbReference type="ARBA" id="ARBA00022777"/>
    </source>
</evidence>
<evidence type="ECO:0000256" key="4">
    <source>
        <dbReference type="ARBA" id="ARBA00023310"/>
    </source>
</evidence>
<dbReference type="SUPFAM" id="SSF52540">
    <property type="entry name" value="P-loop containing nucleoside triphosphate hydrolases"/>
    <property type="match status" value="1"/>
</dbReference>
<organism evidence="9 10">
    <name type="scientific">Pelagibacterium lentulum</name>
    <dbReference type="NCBI Taxonomy" id="2029865"/>
    <lineage>
        <taxon>Bacteria</taxon>
        <taxon>Pseudomonadati</taxon>
        <taxon>Pseudomonadota</taxon>
        <taxon>Alphaproteobacteria</taxon>
        <taxon>Hyphomicrobiales</taxon>
        <taxon>Devosiaceae</taxon>
        <taxon>Pelagibacterium</taxon>
    </lineage>
</organism>
<dbReference type="Gene3D" id="3.40.50.300">
    <property type="entry name" value="P-loop containing nucleotide triphosphate hydrolases"/>
    <property type="match status" value="1"/>
</dbReference>
<dbReference type="EMBL" id="BMKB01000009">
    <property type="protein sequence ID" value="GGA62914.1"/>
    <property type="molecule type" value="Genomic_DNA"/>
</dbReference>
<keyword evidence="3 6" id="KW-0418">Kinase</keyword>
<dbReference type="EC" id="2.7.4.-" evidence="6"/>
<accession>A0A916W3H9</accession>
<proteinExistence type="inferred from homology"/>
<evidence type="ECO:0000256" key="2">
    <source>
        <dbReference type="ARBA" id="ARBA00022679"/>
    </source>
</evidence>
<name>A0A916W3H9_9HYPH</name>
<evidence type="ECO:0000256" key="5">
    <source>
        <dbReference type="ARBA" id="ARBA00024500"/>
    </source>
</evidence>
<keyword evidence="2 6" id="KW-0808">Transferase</keyword>
<dbReference type="InterPro" id="IPR022486">
    <property type="entry name" value="PPK2_PA0141"/>
</dbReference>
<dbReference type="InterPro" id="IPR027417">
    <property type="entry name" value="P-loop_NTPase"/>
</dbReference>
<dbReference type="NCBIfam" id="TIGR03707">
    <property type="entry name" value="PPK2_P_aer"/>
    <property type="match status" value="1"/>
</dbReference>
<evidence type="ECO:0000259" key="8">
    <source>
        <dbReference type="Pfam" id="PF03976"/>
    </source>
</evidence>
<dbReference type="PANTHER" id="PTHR34383:SF1">
    <property type="entry name" value="ADP-POLYPHOSPHATE PHOSPHOTRANSFERASE"/>
    <property type="match status" value="1"/>
</dbReference>
<dbReference type="PIRSF" id="PIRSF028756">
    <property type="entry name" value="PPK2_prd"/>
    <property type="match status" value="1"/>
</dbReference>
<evidence type="ECO:0000256" key="6">
    <source>
        <dbReference type="RuleBase" id="RU369062"/>
    </source>
</evidence>
<comment type="similarity">
    <text evidence="1 6">Belongs to the polyphosphate kinase 2 (PPK2) family. Class I subfamily.</text>
</comment>
<feature type="domain" description="Polyphosphate kinase-2-related" evidence="8">
    <location>
        <begin position="31"/>
        <end position="256"/>
    </location>
</feature>
<dbReference type="GO" id="GO:0008976">
    <property type="term" value="F:polyphosphate kinase activity"/>
    <property type="evidence" value="ECO:0007669"/>
    <property type="project" value="UniProtKB-UniRule"/>
</dbReference>
<dbReference type="AlphaFoldDB" id="A0A916W3H9"/>
<sequence length="279" mass="32234">MENFDLENPELPKAIKGAAFGSGNYPYDKPLKNKDYKRQLRALQIELVKLQAHLLATNERVLALFEGRDAAGKGGTIKRFLENLNPRNARTVALPKPSDREVTQWYFQRYVTQMPAGGEIALFDRSWYNRAVVEPVMGFCTPEQTASFLREAPPFERMIAEEGIHMFKFWLEIGREMQLKRFHDRRHDPVKVWKLSPVDMKALGLWDEYTVARNRMFTETDTPDTPWTVIRANDKKRLRIAAIQSVLWSIDYKDKSFSAIGEIDPQIVMSAEGFLARHG</sequence>
<comment type="caution">
    <text evidence="9">The sequence shown here is derived from an EMBL/GenBank/DDBJ whole genome shotgun (WGS) entry which is preliminary data.</text>
</comment>
<protein>
    <recommendedName>
        <fullName evidence="6">ADP/GDP-polyphosphate phosphotransferase</fullName>
        <ecNumber evidence="6">2.7.4.-</ecNumber>
    </recommendedName>
    <alternativeName>
        <fullName evidence="6">Polyphosphate kinase PPK2</fullName>
    </alternativeName>
</protein>
<dbReference type="GO" id="GO:0006754">
    <property type="term" value="P:ATP biosynthetic process"/>
    <property type="evidence" value="ECO:0007669"/>
    <property type="project" value="UniProtKB-KW"/>
</dbReference>
<dbReference type="Proteomes" id="UP000596977">
    <property type="component" value="Unassembled WGS sequence"/>
</dbReference>
<keyword evidence="10" id="KW-1185">Reference proteome</keyword>
<dbReference type="Pfam" id="PF03976">
    <property type="entry name" value="PPK2"/>
    <property type="match status" value="1"/>
</dbReference>
<comment type="subunit">
    <text evidence="6">Homotetramer.</text>
</comment>
<keyword evidence="4" id="KW-0066">ATP synthesis</keyword>
<comment type="function">
    <text evidence="6">Uses inorganic polyphosphate (polyP) as a donor to convert GDP to GTP or ADP to ATP.</text>
</comment>
<dbReference type="RefSeq" id="WP_127071286.1">
    <property type="nucleotide sequence ID" value="NZ_BMKB01000009.1"/>
</dbReference>
<dbReference type="OrthoDB" id="9775224at2"/>
<evidence type="ECO:0000313" key="10">
    <source>
        <dbReference type="Proteomes" id="UP000596977"/>
    </source>
</evidence>
<evidence type="ECO:0000256" key="1">
    <source>
        <dbReference type="ARBA" id="ARBA00009924"/>
    </source>
</evidence>
<comment type="catalytic activity">
    <reaction evidence="5">
        <text>[phosphate](n) + ATP = [phosphate](n+1) + ADP</text>
        <dbReference type="Rhea" id="RHEA:19573"/>
        <dbReference type="Rhea" id="RHEA-COMP:9859"/>
        <dbReference type="Rhea" id="RHEA-COMP:14280"/>
        <dbReference type="ChEBI" id="CHEBI:16838"/>
        <dbReference type="ChEBI" id="CHEBI:30616"/>
        <dbReference type="ChEBI" id="CHEBI:456216"/>
    </reaction>
    <physiologicalReaction direction="right-to-left" evidence="5">
        <dbReference type="Rhea" id="RHEA:19575"/>
    </physiologicalReaction>
</comment>
<feature type="coiled-coil region" evidence="7">
    <location>
        <begin position="33"/>
        <end position="60"/>
    </location>
</feature>
<dbReference type="PANTHER" id="PTHR34383">
    <property type="entry name" value="POLYPHOSPHATE:AMP PHOSPHOTRANSFERASE-RELATED"/>
    <property type="match status" value="1"/>
</dbReference>
<evidence type="ECO:0000256" key="7">
    <source>
        <dbReference type="SAM" id="Coils"/>
    </source>
</evidence>